<dbReference type="EMBL" id="PYGK01000002">
    <property type="protein sequence ID" value="PSL34567.1"/>
    <property type="molecule type" value="Genomic_DNA"/>
</dbReference>
<organism evidence="1 2">
    <name type="scientific">Chitinophaga ginsengisoli</name>
    <dbReference type="NCBI Taxonomy" id="363837"/>
    <lineage>
        <taxon>Bacteria</taxon>
        <taxon>Pseudomonadati</taxon>
        <taxon>Bacteroidota</taxon>
        <taxon>Chitinophagia</taxon>
        <taxon>Chitinophagales</taxon>
        <taxon>Chitinophagaceae</taxon>
        <taxon>Chitinophaga</taxon>
    </lineage>
</organism>
<protein>
    <recommendedName>
        <fullName evidence="3">HicA-like toxin of HicAB toxin-antitoxin system</fullName>
    </recommendedName>
</protein>
<evidence type="ECO:0008006" key="3">
    <source>
        <dbReference type="Google" id="ProtNLM"/>
    </source>
</evidence>
<proteinExistence type="predicted"/>
<evidence type="ECO:0000313" key="1">
    <source>
        <dbReference type="EMBL" id="PSL34567.1"/>
    </source>
</evidence>
<gene>
    <name evidence="1" type="ORF">CLV42_102139</name>
</gene>
<reference evidence="1 2" key="1">
    <citation type="submission" date="2018-03" db="EMBL/GenBank/DDBJ databases">
        <title>Genomic Encyclopedia of Archaeal and Bacterial Type Strains, Phase II (KMG-II): from individual species to whole genera.</title>
        <authorList>
            <person name="Goeker M."/>
        </authorList>
    </citation>
    <scope>NUCLEOTIDE SEQUENCE [LARGE SCALE GENOMIC DNA]</scope>
    <source>
        <strain evidence="1 2">DSM 18107</strain>
    </source>
</reference>
<dbReference type="Proteomes" id="UP000240978">
    <property type="component" value="Unassembled WGS sequence"/>
</dbReference>
<name>A0A2P8GKS0_9BACT</name>
<keyword evidence="2" id="KW-1185">Reference proteome</keyword>
<accession>A0A2P8GKS0</accession>
<sequence>MMAVLQSQKTIRNLLSKGFVKAGGDHQYLEFWHNGKYVLQTYCSHNDQDINDYLIAKMKKQCHLGKDDFLDLANCPLSEEGYVRKLIDSDTLTKADLQIADVNQQNRQEC</sequence>
<dbReference type="AlphaFoldDB" id="A0A2P8GKS0"/>
<dbReference type="SUPFAM" id="SSF54786">
    <property type="entry name" value="YcfA/nrd intein domain"/>
    <property type="match status" value="1"/>
</dbReference>
<comment type="caution">
    <text evidence="1">The sequence shown here is derived from an EMBL/GenBank/DDBJ whole genome shotgun (WGS) entry which is preliminary data.</text>
</comment>
<evidence type="ECO:0000313" key="2">
    <source>
        <dbReference type="Proteomes" id="UP000240978"/>
    </source>
</evidence>